<comment type="caution">
    <text evidence="2">The sequence shown here is derived from an EMBL/GenBank/DDBJ whole genome shotgun (WGS) entry which is preliminary data.</text>
</comment>
<evidence type="ECO:0000313" key="2">
    <source>
        <dbReference type="EMBL" id="GGC84258.1"/>
    </source>
</evidence>
<reference evidence="3" key="1">
    <citation type="journal article" date="2019" name="Int. J. Syst. Evol. Microbiol.">
        <title>The Global Catalogue of Microorganisms (GCM) 10K type strain sequencing project: providing services to taxonomists for standard genome sequencing and annotation.</title>
        <authorList>
            <consortium name="The Broad Institute Genomics Platform"/>
            <consortium name="The Broad Institute Genome Sequencing Center for Infectious Disease"/>
            <person name="Wu L."/>
            <person name="Ma J."/>
        </authorList>
    </citation>
    <scope>NUCLEOTIDE SEQUENCE [LARGE SCALE GENOMIC DNA]</scope>
    <source>
        <strain evidence="3">CGMCC 1.12482</strain>
    </source>
</reference>
<dbReference type="Proteomes" id="UP000638188">
    <property type="component" value="Unassembled WGS sequence"/>
</dbReference>
<feature type="transmembrane region" description="Helical" evidence="1">
    <location>
        <begin position="7"/>
        <end position="25"/>
    </location>
</feature>
<keyword evidence="1" id="KW-1133">Transmembrane helix</keyword>
<keyword evidence="3" id="KW-1185">Reference proteome</keyword>
<feature type="transmembrane region" description="Helical" evidence="1">
    <location>
        <begin position="31"/>
        <end position="47"/>
    </location>
</feature>
<proteinExistence type="predicted"/>
<gene>
    <name evidence="2" type="ORF">GCM10007418_00110</name>
</gene>
<dbReference type="EMBL" id="BMFF01000001">
    <property type="protein sequence ID" value="GGC84258.1"/>
    <property type="molecule type" value="Genomic_DNA"/>
</dbReference>
<name>A0ABQ1NT54_9GAMM</name>
<keyword evidence="1" id="KW-0472">Membrane</keyword>
<protein>
    <submittedName>
        <fullName evidence="2">Uncharacterized protein</fullName>
    </submittedName>
</protein>
<sequence>MIDAARLFAAVALFCFGLYLVFDLFVNGFDFLVLAWAIGCFVLAHYVKPRRDSSDKFSVLDCIELAIDIPFRVLSGGLRTVCKPFKDDIDGFDI</sequence>
<organism evidence="2 3">
    <name type="scientific">Halopseudomonas salina</name>
    <dbReference type="NCBI Taxonomy" id="1323744"/>
    <lineage>
        <taxon>Bacteria</taxon>
        <taxon>Pseudomonadati</taxon>
        <taxon>Pseudomonadota</taxon>
        <taxon>Gammaproteobacteria</taxon>
        <taxon>Pseudomonadales</taxon>
        <taxon>Pseudomonadaceae</taxon>
        <taxon>Halopseudomonas</taxon>
    </lineage>
</organism>
<keyword evidence="1" id="KW-0812">Transmembrane</keyword>
<accession>A0ABQ1NT54</accession>
<evidence type="ECO:0000256" key="1">
    <source>
        <dbReference type="SAM" id="Phobius"/>
    </source>
</evidence>
<dbReference type="RefSeq" id="WP_150277864.1">
    <property type="nucleotide sequence ID" value="NZ_BMFF01000001.1"/>
</dbReference>
<evidence type="ECO:0000313" key="3">
    <source>
        <dbReference type="Proteomes" id="UP000638188"/>
    </source>
</evidence>